<reference evidence="2 3" key="1">
    <citation type="submission" date="2020-06" db="EMBL/GenBank/DDBJ databases">
        <title>Description of novel acetic acid bacteria.</title>
        <authorList>
            <person name="Sombolestani A."/>
        </authorList>
    </citation>
    <scope>NUCLEOTIDE SEQUENCE [LARGE SCALE GENOMIC DNA]</scope>
    <source>
        <strain evidence="2 3">LMG 27010</strain>
    </source>
</reference>
<dbReference type="EMBL" id="JABXXR010000202">
    <property type="protein sequence ID" value="NVN41868.1"/>
    <property type="molecule type" value="Genomic_DNA"/>
</dbReference>
<accession>A0A850PD05</accession>
<dbReference type="PANTHER" id="PTHR43638:SF3">
    <property type="entry name" value="ALDEHYDE REDUCTASE"/>
    <property type="match status" value="1"/>
</dbReference>
<dbReference type="Pfam" id="PF00248">
    <property type="entry name" value="Aldo_ket_red"/>
    <property type="match status" value="1"/>
</dbReference>
<evidence type="ECO:0000259" key="1">
    <source>
        <dbReference type="Pfam" id="PF00248"/>
    </source>
</evidence>
<name>A0A850PD05_9PROT</name>
<dbReference type="InterPro" id="IPR023210">
    <property type="entry name" value="NADP_OxRdtase_dom"/>
</dbReference>
<comment type="caution">
    <text evidence="2">The sequence shown here is derived from an EMBL/GenBank/DDBJ whole genome shotgun (WGS) entry which is preliminary data.</text>
</comment>
<dbReference type="Proteomes" id="UP000585665">
    <property type="component" value="Unassembled WGS sequence"/>
</dbReference>
<dbReference type="PRINTS" id="PR00069">
    <property type="entry name" value="ALDKETRDTASE"/>
</dbReference>
<feature type="domain" description="NADP-dependent oxidoreductase" evidence="1">
    <location>
        <begin position="1"/>
        <end position="251"/>
    </location>
</feature>
<protein>
    <submittedName>
        <fullName evidence="2">Aldo/keto reductase</fullName>
    </submittedName>
</protein>
<proteinExistence type="predicted"/>
<dbReference type="CDD" id="cd19138">
    <property type="entry name" value="AKR_YeaE"/>
    <property type="match status" value="1"/>
</dbReference>
<organism evidence="2 3">
    <name type="scientific">Ameyamaea chiangmaiensis</name>
    <dbReference type="NCBI Taxonomy" id="442969"/>
    <lineage>
        <taxon>Bacteria</taxon>
        <taxon>Pseudomonadati</taxon>
        <taxon>Pseudomonadota</taxon>
        <taxon>Alphaproteobacteria</taxon>
        <taxon>Acetobacterales</taxon>
        <taxon>Acetobacteraceae</taxon>
        <taxon>Ameyamaea</taxon>
    </lineage>
</organism>
<evidence type="ECO:0000313" key="3">
    <source>
        <dbReference type="Proteomes" id="UP000585665"/>
    </source>
</evidence>
<dbReference type="SUPFAM" id="SSF51430">
    <property type="entry name" value="NAD(P)-linked oxidoreductase"/>
    <property type="match status" value="1"/>
</dbReference>
<dbReference type="PANTHER" id="PTHR43638">
    <property type="entry name" value="OXIDOREDUCTASE, ALDO/KETO REDUCTASE FAMILY PROTEIN"/>
    <property type="match status" value="1"/>
</dbReference>
<dbReference type="InterPro" id="IPR020471">
    <property type="entry name" value="AKR"/>
</dbReference>
<dbReference type="AlphaFoldDB" id="A0A850PD05"/>
<dbReference type="GO" id="GO:0016491">
    <property type="term" value="F:oxidoreductase activity"/>
    <property type="evidence" value="ECO:0007669"/>
    <property type="project" value="InterPro"/>
</dbReference>
<evidence type="ECO:0000313" key="2">
    <source>
        <dbReference type="EMBL" id="NVN41868.1"/>
    </source>
</evidence>
<dbReference type="InterPro" id="IPR036812">
    <property type="entry name" value="NAD(P)_OxRdtase_dom_sf"/>
</dbReference>
<keyword evidence="3" id="KW-1185">Reference proteome</keyword>
<dbReference type="Gene3D" id="3.20.20.100">
    <property type="entry name" value="NADP-dependent oxidoreductase domain"/>
    <property type="match status" value="1"/>
</dbReference>
<gene>
    <name evidence="2" type="ORF">HUK82_15065</name>
</gene>
<sequence length="265" mass="28782">MGTWNMGDTPARRSQEIAALRLGLDAGLRVVDTAEMYGAGRSETLVGEAIAGRRDEVYLVTKVLPSNASLKGVQSSCRASLKRLKTDRVDLFLLHWSGSVPLDETVEGFERLRAEGLIGAWGVSNFDVSDMQALERVADGCAANQVLYSLDYRGVEFDLLGRDQDRGVVTMAYSPIGQGGDLLRHPALATIARRHETDLGPATPAQIALAWVLRRPNVLAIPKAGKPENQRANVAAQQIVLTDEDLAALDAAFPPPRRKQRLAML</sequence>